<keyword evidence="3" id="KW-0812">Transmembrane</keyword>
<sequence length="282" mass="31945">MANGDGKLVSVWEEELKKAQSLEELKQKYEEAVKQIADGKDLRKLYKVYQKREFELKKAQFEQLKQELSQKKKKFKKQKVDVQVKVVKKWINSRLFTAEHYIAMLQQSKDGLQLLFLRRAKLVENQGYLMLEVKKLKKTWVLNGEPLLLERSKFPLGKKFVAVWFTLPDFPYTLDLTVDEKIKQLTLKTLNAPQILHSLIKTKFFEALARVGSGPDLLMLIVGAVMGIGIGLGIGFGIANANLSHILAQHVTNSTVTHIPTTTSTTTTTPSFTIPSNSSKVS</sequence>
<evidence type="ECO:0000313" key="7">
    <source>
        <dbReference type="Proteomes" id="UP000474054"/>
    </source>
</evidence>
<evidence type="ECO:0000313" key="4">
    <source>
        <dbReference type="EMBL" id="MQL56422.1"/>
    </source>
</evidence>
<dbReference type="EMBL" id="WHYS01000004">
    <property type="protein sequence ID" value="MQL56422.1"/>
    <property type="molecule type" value="Genomic_DNA"/>
</dbReference>
<evidence type="ECO:0000256" key="3">
    <source>
        <dbReference type="SAM" id="Phobius"/>
    </source>
</evidence>
<evidence type="ECO:0000256" key="1">
    <source>
        <dbReference type="SAM" id="Coils"/>
    </source>
</evidence>
<name>A0A650CTB2_ACIAM</name>
<proteinExistence type="predicted"/>
<dbReference type="Proteomes" id="UP000426328">
    <property type="component" value="Chromosome"/>
</dbReference>
<protein>
    <submittedName>
        <fullName evidence="5">Uncharacterized protein</fullName>
    </submittedName>
</protein>
<accession>A0A650CTB2</accession>
<dbReference type="KEGG" id="aamb:D1866_02760"/>
<keyword evidence="1" id="KW-0175">Coiled coil</keyword>
<reference evidence="5 6" key="2">
    <citation type="submission" date="2019-10" db="EMBL/GenBank/DDBJ databases">
        <title>Genome Sequences from Six Type Strain Members of the Archaeal Family Sulfolobaceae: Acidianus ambivalens, Acidianus infernus, Metallosphaera prunae, Stygiolobus azoricus, Sulfolobus metallicus, and Sulfurisphaera ohwakuensis.</title>
        <authorList>
            <person name="Counts J.A."/>
            <person name="Kelly R.M."/>
        </authorList>
    </citation>
    <scope>NUCLEOTIDE SEQUENCE [LARGE SCALE GENOMIC DNA]</scope>
    <source>
        <strain evidence="5 6">LEI 10</strain>
    </source>
</reference>
<dbReference type="InterPro" id="IPR035122">
    <property type="entry name" value="B277"/>
</dbReference>
<reference evidence="4 7" key="1">
    <citation type="submission" date="2019-10" db="EMBL/GenBank/DDBJ databases">
        <title>Comparative genomics of sulfur disproportionating microorganisms.</title>
        <authorList>
            <person name="Ward L.M."/>
            <person name="Bertran E."/>
            <person name="Johnston D."/>
        </authorList>
    </citation>
    <scope>NUCLEOTIDE SEQUENCE [LARGE SCALE GENOMIC DNA]</scope>
    <source>
        <strain evidence="4 7">DSM 3772</strain>
    </source>
</reference>
<feature type="region of interest" description="Disordered" evidence="2">
    <location>
        <begin position="259"/>
        <end position="282"/>
    </location>
</feature>
<feature type="coiled-coil region" evidence="1">
    <location>
        <begin position="12"/>
        <end position="85"/>
    </location>
</feature>
<evidence type="ECO:0000313" key="5">
    <source>
        <dbReference type="EMBL" id="QGR21059.1"/>
    </source>
</evidence>
<feature type="transmembrane region" description="Helical" evidence="3">
    <location>
        <begin position="217"/>
        <end position="239"/>
    </location>
</feature>
<gene>
    <name evidence="5" type="ORF">D1866_02760</name>
    <name evidence="4" type="ORF">GFB69_12100</name>
</gene>
<keyword evidence="3" id="KW-1133">Transmembrane helix</keyword>
<dbReference type="Proteomes" id="UP000474054">
    <property type="component" value="Unassembled WGS sequence"/>
</dbReference>
<dbReference type="Pfam" id="PF17623">
    <property type="entry name" value="B277"/>
    <property type="match status" value="1"/>
</dbReference>
<dbReference type="AlphaFoldDB" id="A0A650CTB2"/>
<keyword evidence="6" id="KW-1185">Reference proteome</keyword>
<evidence type="ECO:0000256" key="2">
    <source>
        <dbReference type="SAM" id="MobiDB-lite"/>
    </source>
</evidence>
<evidence type="ECO:0000313" key="6">
    <source>
        <dbReference type="Proteomes" id="UP000426328"/>
    </source>
</evidence>
<organism evidence="5 6">
    <name type="scientific">Acidianus ambivalens</name>
    <name type="common">Desulfurolobus ambivalens</name>
    <dbReference type="NCBI Taxonomy" id="2283"/>
    <lineage>
        <taxon>Archaea</taxon>
        <taxon>Thermoproteota</taxon>
        <taxon>Thermoprotei</taxon>
        <taxon>Sulfolobales</taxon>
        <taxon>Sulfolobaceae</taxon>
        <taxon>Acidianus</taxon>
    </lineage>
</organism>
<dbReference type="GeneID" id="42778624"/>
<keyword evidence="3" id="KW-0472">Membrane</keyword>
<dbReference type="RefSeq" id="WP_152943232.1">
    <property type="nucleotide sequence ID" value="NZ_CP045482.1"/>
</dbReference>
<dbReference type="EMBL" id="CP045482">
    <property type="protein sequence ID" value="QGR21059.1"/>
    <property type="molecule type" value="Genomic_DNA"/>
</dbReference>